<dbReference type="AlphaFoldDB" id="A0A6B0V1E2"/>
<name>A0A6B0V1E2_IXORI</name>
<evidence type="ECO:0000313" key="1">
    <source>
        <dbReference type="EMBL" id="MXU95585.1"/>
    </source>
</evidence>
<organism evidence="1">
    <name type="scientific">Ixodes ricinus</name>
    <name type="common">Common tick</name>
    <name type="synonym">Acarus ricinus</name>
    <dbReference type="NCBI Taxonomy" id="34613"/>
    <lineage>
        <taxon>Eukaryota</taxon>
        <taxon>Metazoa</taxon>
        <taxon>Ecdysozoa</taxon>
        <taxon>Arthropoda</taxon>
        <taxon>Chelicerata</taxon>
        <taxon>Arachnida</taxon>
        <taxon>Acari</taxon>
        <taxon>Parasitiformes</taxon>
        <taxon>Ixodida</taxon>
        <taxon>Ixodoidea</taxon>
        <taxon>Ixodidae</taxon>
        <taxon>Ixodinae</taxon>
        <taxon>Ixodes</taxon>
    </lineage>
</organism>
<dbReference type="EMBL" id="GIFC01013502">
    <property type="protein sequence ID" value="MXU95585.1"/>
    <property type="molecule type" value="Transcribed_RNA"/>
</dbReference>
<sequence length="189" mass="21046">MAARRRRCLQMSIVSSSSRARRTRLPEKWKAKPPSRVSRTFVDFGGLEHRYTFVGFQSSPLFAALQHVVHTRRSADTSRGGTSCVSCFESCCPMLKERHARLASHDTVPDCNRPRKVLFQRTPAVVDCVTFIGAVERVLLAGSAHAGNCDRLKAHSPSVLIAKTSMRMQATFMTKPVLTMSLSFIFPCS</sequence>
<reference evidence="1" key="1">
    <citation type="submission" date="2019-12" db="EMBL/GenBank/DDBJ databases">
        <title>An insight into the sialome of adult female Ixodes ricinus ticks feeding for 6 days.</title>
        <authorList>
            <person name="Perner J."/>
            <person name="Ribeiro J.M.C."/>
        </authorList>
    </citation>
    <scope>NUCLEOTIDE SEQUENCE</scope>
    <source>
        <strain evidence="1">Semi-engorged</strain>
        <tissue evidence="1">Salivary glands</tissue>
    </source>
</reference>
<accession>A0A6B0V1E2</accession>
<proteinExistence type="predicted"/>
<protein>
    <submittedName>
        <fullName evidence="1">Uncharacterized protein</fullName>
    </submittedName>
</protein>